<dbReference type="PANTHER" id="PTHR36045:SF2">
    <property type="entry name" value="OS04G0558500 PROTEIN"/>
    <property type="match status" value="1"/>
</dbReference>
<dbReference type="Proteomes" id="UP000036987">
    <property type="component" value="Unassembled WGS sequence"/>
</dbReference>
<organism evidence="2 3">
    <name type="scientific">Zostera marina</name>
    <name type="common">Eelgrass</name>
    <dbReference type="NCBI Taxonomy" id="29655"/>
    <lineage>
        <taxon>Eukaryota</taxon>
        <taxon>Viridiplantae</taxon>
        <taxon>Streptophyta</taxon>
        <taxon>Embryophyta</taxon>
        <taxon>Tracheophyta</taxon>
        <taxon>Spermatophyta</taxon>
        <taxon>Magnoliopsida</taxon>
        <taxon>Liliopsida</taxon>
        <taxon>Zosteraceae</taxon>
        <taxon>Zostera</taxon>
    </lineage>
</organism>
<evidence type="ECO:0000313" key="3">
    <source>
        <dbReference type="Proteomes" id="UP000036987"/>
    </source>
</evidence>
<accession>A0A0K9P6N5</accession>
<feature type="region of interest" description="Disordered" evidence="1">
    <location>
        <begin position="1"/>
        <end position="38"/>
    </location>
</feature>
<sequence>MSSSKKKRKSPVEASDPDTIDAVEEGANGGVGDVEEREIKEMEKEAEELEEKLQYLRRTVPERFVAALSSSLLVQRPVLPSESLGFRRKNDESFSKGGTEAIPESDQEILYKLNLIKTKPCSTFEKLPKVLERVNACIERIKYVQSLETKNIHPIFKKNRKLI</sequence>
<proteinExistence type="predicted"/>
<comment type="caution">
    <text evidence="2">The sequence shown here is derived from an EMBL/GenBank/DDBJ whole genome shotgun (WGS) entry which is preliminary data.</text>
</comment>
<evidence type="ECO:0000313" key="2">
    <source>
        <dbReference type="EMBL" id="KMZ63902.1"/>
    </source>
</evidence>
<reference evidence="3" key="1">
    <citation type="journal article" date="2016" name="Nature">
        <title>The genome of the seagrass Zostera marina reveals angiosperm adaptation to the sea.</title>
        <authorList>
            <person name="Olsen J.L."/>
            <person name="Rouze P."/>
            <person name="Verhelst B."/>
            <person name="Lin Y.-C."/>
            <person name="Bayer T."/>
            <person name="Collen J."/>
            <person name="Dattolo E."/>
            <person name="De Paoli E."/>
            <person name="Dittami S."/>
            <person name="Maumus F."/>
            <person name="Michel G."/>
            <person name="Kersting A."/>
            <person name="Lauritano C."/>
            <person name="Lohaus R."/>
            <person name="Toepel M."/>
            <person name="Tonon T."/>
            <person name="Vanneste K."/>
            <person name="Amirebrahimi M."/>
            <person name="Brakel J."/>
            <person name="Bostroem C."/>
            <person name="Chovatia M."/>
            <person name="Grimwood J."/>
            <person name="Jenkins J.W."/>
            <person name="Jueterbock A."/>
            <person name="Mraz A."/>
            <person name="Stam W.T."/>
            <person name="Tice H."/>
            <person name="Bornberg-Bauer E."/>
            <person name="Green P.J."/>
            <person name="Pearson G.A."/>
            <person name="Procaccini G."/>
            <person name="Duarte C.M."/>
            <person name="Schmutz J."/>
            <person name="Reusch T.B.H."/>
            <person name="Van de Peer Y."/>
        </authorList>
    </citation>
    <scope>NUCLEOTIDE SEQUENCE [LARGE SCALE GENOMIC DNA]</scope>
    <source>
        <strain evidence="3">cv. Finnish</strain>
    </source>
</reference>
<dbReference type="EMBL" id="LFYR01001193">
    <property type="protein sequence ID" value="KMZ63902.1"/>
    <property type="molecule type" value="Genomic_DNA"/>
</dbReference>
<feature type="compositionally biased region" description="Acidic residues" evidence="1">
    <location>
        <begin position="15"/>
        <end position="24"/>
    </location>
</feature>
<protein>
    <submittedName>
        <fullName evidence="2">Uncharacterized protein</fullName>
    </submittedName>
</protein>
<gene>
    <name evidence="2" type="ORF">ZOSMA_38G00090</name>
</gene>
<dbReference type="AlphaFoldDB" id="A0A0K9P6N5"/>
<keyword evidence="3" id="KW-1185">Reference proteome</keyword>
<evidence type="ECO:0000256" key="1">
    <source>
        <dbReference type="SAM" id="MobiDB-lite"/>
    </source>
</evidence>
<dbReference type="OrthoDB" id="781564at2759"/>
<name>A0A0K9P6N5_ZOSMR</name>
<dbReference type="PANTHER" id="PTHR36045">
    <property type="entry name" value="OS04G0558500 PROTEIN"/>
    <property type="match status" value="1"/>
</dbReference>